<gene>
    <name evidence="1" type="ORF">UFOPK1798_00141</name>
    <name evidence="2" type="ORF">UFOPK2715_00647</name>
</gene>
<dbReference type="EMBL" id="CAEZUH010000005">
    <property type="protein sequence ID" value="CAB4586391.1"/>
    <property type="molecule type" value="Genomic_DNA"/>
</dbReference>
<protein>
    <submittedName>
        <fullName evidence="1">Unannotated protein</fullName>
    </submittedName>
</protein>
<accession>A0A6J6FBY6</accession>
<dbReference type="AlphaFoldDB" id="A0A6J6FBY6"/>
<name>A0A6J6FBY6_9ZZZZ</name>
<sequence length="129" mass="13826">MNLTQWTMSTATPGGGSESTVFGSLGAGKKYSFTIQVSGRLPTNVTVFRTFPILKCTENVADLNYEYSYGFGHSSDSTTDFNRISFTIIGTVSVASDSNFSVLVRDVDGSNKSVIFNGKALIQEVGSIN</sequence>
<reference evidence="1" key="1">
    <citation type="submission" date="2020-05" db="EMBL/GenBank/DDBJ databases">
        <authorList>
            <person name="Chiriac C."/>
            <person name="Salcher M."/>
            <person name="Ghai R."/>
            <person name="Kavagutti S V."/>
        </authorList>
    </citation>
    <scope>NUCLEOTIDE SEQUENCE</scope>
</reference>
<organism evidence="1">
    <name type="scientific">freshwater metagenome</name>
    <dbReference type="NCBI Taxonomy" id="449393"/>
    <lineage>
        <taxon>unclassified sequences</taxon>
        <taxon>metagenomes</taxon>
        <taxon>ecological metagenomes</taxon>
    </lineage>
</organism>
<evidence type="ECO:0000313" key="1">
    <source>
        <dbReference type="EMBL" id="CAB4586391.1"/>
    </source>
</evidence>
<evidence type="ECO:0000313" key="2">
    <source>
        <dbReference type="EMBL" id="CAB4723987.1"/>
    </source>
</evidence>
<dbReference type="EMBL" id="CAEZYN010000053">
    <property type="protein sequence ID" value="CAB4723987.1"/>
    <property type="molecule type" value="Genomic_DNA"/>
</dbReference>
<proteinExistence type="predicted"/>